<dbReference type="RefSeq" id="WP_186969128.1">
    <property type="nucleotide sequence ID" value="NZ_JACOPK010000002.1"/>
</dbReference>
<dbReference type="Proteomes" id="UP000641741">
    <property type="component" value="Unassembled WGS sequence"/>
</dbReference>
<keyword evidence="7 9" id="KW-0811">Translocation</keyword>
<keyword evidence="4 9" id="KW-0812">Transmembrane</keyword>
<dbReference type="HAMAP" id="MF_00422">
    <property type="entry name" value="SecE"/>
    <property type="match status" value="1"/>
</dbReference>
<dbReference type="PANTHER" id="PTHR33910">
    <property type="entry name" value="PROTEIN TRANSLOCASE SUBUNIT SECE"/>
    <property type="match status" value="1"/>
</dbReference>
<dbReference type="Gene3D" id="1.20.5.1030">
    <property type="entry name" value="Preprotein translocase secy subunit"/>
    <property type="match status" value="1"/>
</dbReference>
<evidence type="ECO:0000313" key="11">
    <source>
        <dbReference type="Proteomes" id="UP000641741"/>
    </source>
</evidence>
<keyword evidence="6 9" id="KW-1133">Transmembrane helix</keyword>
<evidence type="ECO:0000256" key="1">
    <source>
        <dbReference type="ARBA" id="ARBA00004370"/>
    </source>
</evidence>
<evidence type="ECO:0000256" key="3">
    <source>
        <dbReference type="ARBA" id="ARBA00022475"/>
    </source>
</evidence>
<dbReference type="NCBIfam" id="TIGR00964">
    <property type="entry name" value="secE_bact"/>
    <property type="match status" value="1"/>
</dbReference>
<comment type="subcellular location">
    <subcellularLocation>
        <location evidence="9">Cell membrane</location>
        <topology evidence="9">Single-pass membrane protein</topology>
    </subcellularLocation>
    <subcellularLocation>
        <location evidence="1">Membrane</location>
    </subcellularLocation>
</comment>
<evidence type="ECO:0000313" key="10">
    <source>
        <dbReference type="EMBL" id="MBC5694803.1"/>
    </source>
</evidence>
<accession>A0ABR7GKJ0</accession>
<proteinExistence type="inferred from homology"/>
<dbReference type="EMBL" id="JACOPK010000002">
    <property type="protein sequence ID" value="MBC5694803.1"/>
    <property type="molecule type" value="Genomic_DNA"/>
</dbReference>
<comment type="similarity">
    <text evidence="9">Belongs to the SecE/SEC61-gamma family.</text>
</comment>
<evidence type="ECO:0000256" key="7">
    <source>
        <dbReference type="ARBA" id="ARBA00023010"/>
    </source>
</evidence>
<evidence type="ECO:0000256" key="6">
    <source>
        <dbReference type="ARBA" id="ARBA00022989"/>
    </source>
</evidence>
<dbReference type="PANTHER" id="PTHR33910:SF1">
    <property type="entry name" value="PROTEIN TRANSLOCASE SUBUNIT SECE"/>
    <property type="match status" value="1"/>
</dbReference>
<feature type="transmembrane region" description="Helical" evidence="9">
    <location>
        <begin position="43"/>
        <end position="67"/>
    </location>
</feature>
<reference evidence="10 11" key="1">
    <citation type="submission" date="2020-08" db="EMBL/GenBank/DDBJ databases">
        <title>Genome public.</title>
        <authorList>
            <person name="Liu C."/>
            <person name="Sun Q."/>
        </authorList>
    </citation>
    <scope>NUCLEOTIDE SEQUENCE [LARGE SCALE GENOMIC DNA]</scope>
    <source>
        <strain evidence="10 11">M2</strain>
    </source>
</reference>
<comment type="function">
    <text evidence="9">Essential subunit of the Sec protein translocation channel SecYEG. Clamps together the 2 halves of SecY. May contact the channel plug during translocation.</text>
</comment>
<dbReference type="InterPro" id="IPR001901">
    <property type="entry name" value="Translocase_SecE/Sec61-g"/>
</dbReference>
<name>A0ABR7GKJ0_9FIRM</name>
<keyword evidence="11" id="KW-1185">Reference proteome</keyword>
<comment type="caution">
    <text evidence="10">The sequence shown here is derived from an EMBL/GenBank/DDBJ whole genome shotgun (WGS) entry which is preliminary data.</text>
</comment>
<keyword evidence="2 9" id="KW-0813">Transport</keyword>
<dbReference type="InterPro" id="IPR038379">
    <property type="entry name" value="SecE_sf"/>
</dbReference>
<sequence length="77" mass="8682">MAEETKAKKPGLFARIGKWFRELKSECRKIVWPTREQTINNTLVVLASVVIIGIFIWVLDIVFGLGIQTLLTHTTAA</sequence>
<dbReference type="InterPro" id="IPR005807">
    <property type="entry name" value="SecE_bac"/>
</dbReference>
<keyword evidence="8 9" id="KW-0472">Membrane</keyword>
<comment type="subunit">
    <text evidence="9">Component of the Sec protein translocase complex. Heterotrimer consisting of SecY, SecE and SecG subunits. The heterotrimers can form oligomers, although 1 heterotrimer is thought to be able to translocate proteins. Interacts with the ribosome. Interacts with SecDF, and other proteins may be involved. Interacts with SecA.</text>
</comment>
<evidence type="ECO:0000256" key="2">
    <source>
        <dbReference type="ARBA" id="ARBA00022448"/>
    </source>
</evidence>
<evidence type="ECO:0000256" key="8">
    <source>
        <dbReference type="ARBA" id="ARBA00023136"/>
    </source>
</evidence>
<evidence type="ECO:0000256" key="4">
    <source>
        <dbReference type="ARBA" id="ARBA00022692"/>
    </source>
</evidence>
<evidence type="ECO:0000256" key="9">
    <source>
        <dbReference type="HAMAP-Rule" id="MF_00422"/>
    </source>
</evidence>
<organism evidence="10 11">
    <name type="scientific">Agathobaculum hominis</name>
    <dbReference type="NCBI Taxonomy" id="2763014"/>
    <lineage>
        <taxon>Bacteria</taxon>
        <taxon>Bacillati</taxon>
        <taxon>Bacillota</taxon>
        <taxon>Clostridia</taxon>
        <taxon>Eubacteriales</taxon>
        <taxon>Butyricicoccaceae</taxon>
        <taxon>Agathobaculum</taxon>
    </lineage>
</organism>
<keyword evidence="5 9" id="KW-0653">Protein transport</keyword>
<protein>
    <recommendedName>
        <fullName evidence="9">Protein translocase subunit SecE</fullName>
    </recommendedName>
</protein>
<gene>
    <name evidence="9 10" type="primary">secE</name>
    <name evidence="10" type="ORF">H8S02_02410</name>
</gene>
<evidence type="ECO:0000256" key="5">
    <source>
        <dbReference type="ARBA" id="ARBA00022927"/>
    </source>
</evidence>
<keyword evidence="3 9" id="KW-1003">Cell membrane</keyword>
<dbReference type="Pfam" id="PF00584">
    <property type="entry name" value="SecE"/>
    <property type="match status" value="1"/>
</dbReference>